<dbReference type="EMBL" id="JAGKQM010000013">
    <property type="protein sequence ID" value="KAH0893371.1"/>
    <property type="molecule type" value="Genomic_DNA"/>
</dbReference>
<keyword evidence="4" id="KW-1185">Reference proteome</keyword>
<dbReference type="Gene3D" id="1.20.5.110">
    <property type="match status" value="1"/>
</dbReference>
<reference evidence="3 4" key="1">
    <citation type="submission" date="2021-05" db="EMBL/GenBank/DDBJ databases">
        <title>Genome Assembly of Synthetic Allotetraploid Brassica napus Reveals Homoeologous Exchanges between Subgenomes.</title>
        <authorList>
            <person name="Davis J.T."/>
        </authorList>
    </citation>
    <scope>NUCLEOTIDE SEQUENCE [LARGE SCALE GENOMIC DNA]</scope>
    <source>
        <strain evidence="4">cv. Da-Ae</strain>
        <tissue evidence="3">Seedling</tissue>
    </source>
</reference>
<feature type="transmembrane region" description="Helical" evidence="1">
    <location>
        <begin position="44"/>
        <end position="61"/>
    </location>
</feature>
<sequence>SCEGERTSCRREDASSNPGDIESVKKKLYVAKVWVRNFKNFKSSILPVMMPLTFFLPILAAKNMSMDPYGGEFQGMVFEIFWKTMYQKQVHGSGFKLITDGVIFHGKNSPRRYSKGYLPSHASHVMIPTLSASSVSADQREGLAMFMERLDQSRDLIREKTMMETEDLGVSALQDLSRHRQTLLHSHSKMYLTENYSIRTMLDGVDEDELSRLSFSSFVVLGVISHTAAQKQLWRESISNSRCRHNSEWLHSIRSISSISEDLHYNVEISPSPSKEIAGMIKQKLVETEHSSLSGAFPAFDGRKNIYSLVEFQEDRLEFLANLPISSCNT</sequence>
<keyword evidence="1" id="KW-0812">Transmembrane</keyword>
<proteinExistence type="predicted"/>
<evidence type="ECO:0000313" key="3">
    <source>
        <dbReference type="EMBL" id="KAH0893371.1"/>
    </source>
</evidence>
<feature type="non-terminal residue" evidence="3">
    <location>
        <position position="1"/>
    </location>
</feature>
<accession>A0ABQ8ALJ3</accession>
<name>A0ABQ8ALJ3_BRANA</name>
<feature type="domain" description="Protein argonaute N-terminal" evidence="2">
    <location>
        <begin position="264"/>
        <end position="319"/>
    </location>
</feature>
<gene>
    <name evidence="3" type="ORF">HID58_055800</name>
</gene>
<dbReference type="InterPro" id="IPR032474">
    <property type="entry name" value="Argonaute_N"/>
</dbReference>
<keyword evidence="1" id="KW-1133">Transmembrane helix</keyword>
<comment type="caution">
    <text evidence="3">The sequence shown here is derived from an EMBL/GenBank/DDBJ whole genome shotgun (WGS) entry which is preliminary data.</text>
</comment>
<evidence type="ECO:0000256" key="1">
    <source>
        <dbReference type="SAM" id="Phobius"/>
    </source>
</evidence>
<protein>
    <recommendedName>
        <fullName evidence="2">Protein argonaute N-terminal domain-containing protein</fullName>
    </recommendedName>
</protein>
<keyword evidence="1" id="KW-0472">Membrane</keyword>
<evidence type="ECO:0000259" key="2">
    <source>
        <dbReference type="Pfam" id="PF16486"/>
    </source>
</evidence>
<organism evidence="3 4">
    <name type="scientific">Brassica napus</name>
    <name type="common">Rape</name>
    <dbReference type="NCBI Taxonomy" id="3708"/>
    <lineage>
        <taxon>Eukaryota</taxon>
        <taxon>Viridiplantae</taxon>
        <taxon>Streptophyta</taxon>
        <taxon>Embryophyta</taxon>
        <taxon>Tracheophyta</taxon>
        <taxon>Spermatophyta</taxon>
        <taxon>Magnoliopsida</taxon>
        <taxon>eudicotyledons</taxon>
        <taxon>Gunneridae</taxon>
        <taxon>Pentapetalae</taxon>
        <taxon>rosids</taxon>
        <taxon>malvids</taxon>
        <taxon>Brassicales</taxon>
        <taxon>Brassicaceae</taxon>
        <taxon>Brassiceae</taxon>
        <taxon>Brassica</taxon>
    </lineage>
</organism>
<dbReference type="Pfam" id="PF16486">
    <property type="entry name" value="ArgoN"/>
    <property type="match status" value="1"/>
</dbReference>
<evidence type="ECO:0000313" key="4">
    <source>
        <dbReference type="Proteomes" id="UP000824890"/>
    </source>
</evidence>
<dbReference type="Proteomes" id="UP000824890">
    <property type="component" value="Unassembled WGS sequence"/>
</dbReference>